<dbReference type="PANTHER" id="PTHR10534:SF2">
    <property type="entry name" value="PYRIDOXAL KINASE"/>
    <property type="match status" value="1"/>
</dbReference>
<evidence type="ECO:0000259" key="7">
    <source>
        <dbReference type="Pfam" id="PF08543"/>
    </source>
</evidence>
<dbReference type="SUPFAM" id="SSF53613">
    <property type="entry name" value="Ribokinase-like"/>
    <property type="match status" value="1"/>
</dbReference>
<evidence type="ECO:0000256" key="2">
    <source>
        <dbReference type="ARBA" id="ARBA00012104"/>
    </source>
</evidence>
<dbReference type="Pfam" id="PF08543">
    <property type="entry name" value="Phos_pyr_kin"/>
    <property type="match status" value="1"/>
</dbReference>
<evidence type="ECO:0000256" key="6">
    <source>
        <dbReference type="ARBA" id="ARBA00022840"/>
    </source>
</evidence>
<gene>
    <name evidence="8" type="ORF">PUMCH_003780</name>
</gene>
<dbReference type="Proteomes" id="UP001338582">
    <property type="component" value="Chromosome 4"/>
</dbReference>
<protein>
    <recommendedName>
        <fullName evidence="2">pyridoxal kinase</fullName>
        <ecNumber evidence="2">2.7.1.35</ecNumber>
    </recommendedName>
</protein>
<dbReference type="PANTHER" id="PTHR10534">
    <property type="entry name" value="PYRIDOXAL KINASE"/>
    <property type="match status" value="1"/>
</dbReference>
<reference evidence="8 9" key="1">
    <citation type="submission" date="2023-10" db="EMBL/GenBank/DDBJ databases">
        <title>Draft Genome Sequence of Candida saopaulonensis from a very Premature Infant with Sepsis.</title>
        <authorList>
            <person name="Ning Y."/>
            <person name="Dai R."/>
            <person name="Xiao M."/>
            <person name="Xu Y."/>
            <person name="Yan Q."/>
            <person name="Zhang L."/>
        </authorList>
    </citation>
    <scope>NUCLEOTIDE SEQUENCE [LARGE SCALE GENOMIC DNA]</scope>
    <source>
        <strain evidence="8 9">19XY460</strain>
    </source>
</reference>
<sequence length="325" mass="36117">MKSLLSVQSHVAHGYVGGRAATFPLQYLGWDVDNINTVNFSNHTGYGHFQGSAIPEPELIKLFQGLNQIGCSYDVVVLGYIPSAELIDVVASEVAALKKSNPSTRYVCDTVMGDQGHLYVNNSCVDAYRKLLSTKIADVITPNQFELELLYGKPIDSEKLLRDAIAYMHDTYGVDHVVISSLDASVLNLQELQLICCAVSSRFKERSQEQSQLQVFLVPEIKSYFTGVGDLFTALLADKLFTNNGNLVLAVNQVLTIMSNVLKLTHQLGIKEFTQHYGEDSCERLAEGRMNDGESMRFFELRIIQAREFYDYSGAGEFSAIEISN</sequence>
<evidence type="ECO:0000256" key="3">
    <source>
        <dbReference type="ARBA" id="ARBA00022679"/>
    </source>
</evidence>
<dbReference type="NCBIfam" id="TIGR00687">
    <property type="entry name" value="pyridox_kin"/>
    <property type="match status" value="1"/>
</dbReference>
<dbReference type="GO" id="GO:0008478">
    <property type="term" value="F:pyridoxal kinase activity"/>
    <property type="evidence" value="ECO:0007669"/>
    <property type="project" value="UniProtKB-EC"/>
</dbReference>
<organism evidence="8 9">
    <name type="scientific">Australozyma saopauloensis</name>
    <dbReference type="NCBI Taxonomy" id="291208"/>
    <lineage>
        <taxon>Eukaryota</taxon>
        <taxon>Fungi</taxon>
        <taxon>Dikarya</taxon>
        <taxon>Ascomycota</taxon>
        <taxon>Saccharomycotina</taxon>
        <taxon>Pichiomycetes</taxon>
        <taxon>Metschnikowiaceae</taxon>
        <taxon>Australozyma</taxon>
    </lineage>
</organism>
<dbReference type="CDD" id="cd01173">
    <property type="entry name" value="pyridoxal_pyridoxamine_kinase"/>
    <property type="match status" value="1"/>
</dbReference>
<evidence type="ECO:0000256" key="1">
    <source>
        <dbReference type="ARBA" id="ARBA00008805"/>
    </source>
</evidence>
<evidence type="ECO:0000256" key="5">
    <source>
        <dbReference type="ARBA" id="ARBA00022777"/>
    </source>
</evidence>
<dbReference type="RefSeq" id="XP_062878807.1">
    <property type="nucleotide sequence ID" value="XM_063022737.1"/>
</dbReference>
<dbReference type="InterPro" id="IPR004625">
    <property type="entry name" value="PyrdxlKinase"/>
</dbReference>
<dbReference type="GO" id="GO:0005524">
    <property type="term" value="F:ATP binding"/>
    <property type="evidence" value="ECO:0007669"/>
    <property type="project" value="UniProtKB-KW"/>
</dbReference>
<comment type="similarity">
    <text evidence="1">Belongs to the pyridoxine kinase family.</text>
</comment>
<dbReference type="Gene3D" id="3.40.1190.20">
    <property type="match status" value="1"/>
</dbReference>
<dbReference type="GO" id="GO:0009443">
    <property type="term" value="P:pyridoxal 5'-phosphate salvage"/>
    <property type="evidence" value="ECO:0007669"/>
    <property type="project" value="InterPro"/>
</dbReference>
<keyword evidence="4" id="KW-0547">Nucleotide-binding</keyword>
<dbReference type="GO" id="GO:0005829">
    <property type="term" value="C:cytosol"/>
    <property type="evidence" value="ECO:0007669"/>
    <property type="project" value="TreeGrafter"/>
</dbReference>
<keyword evidence="6" id="KW-0067">ATP-binding</keyword>
<proteinExistence type="inferred from homology"/>
<dbReference type="GeneID" id="88174843"/>
<dbReference type="InterPro" id="IPR013749">
    <property type="entry name" value="PM/HMP-P_kinase-1"/>
</dbReference>
<dbReference type="EMBL" id="CP138897">
    <property type="protein sequence ID" value="WPK26426.1"/>
    <property type="molecule type" value="Genomic_DNA"/>
</dbReference>
<dbReference type="InterPro" id="IPR029056">
    <property type="entry name" value="Ribokinase-like"/>
</dbReference>
<keyword evidence="5" id="KW-0418">Kinase</keyword>
<name>A0AAX4HCY3_9ASCO</name>
<feature type="domain" description="Pyridoxamine kinase/Phosphomethylpyrimidine kinase" evidence="7">
    <location>
        <begin position="72"/>
        <end position="240"/>
    </location>
</feature>
<evidence type="ECO:0000313" key="9">
    <source>
        <dbReference type="Proteomes" id="UP001338582"/>
    </source>
</evidence>
<keyword evidence="9" id="KW-1185">Reference proteome</keyword>
<dbReference type="KEGG" id="asau:88174843"/>
<dbReference type="EC" id="2.7.1.35" evidence="2"/>
<dbReference type="AlphaFoldDB" id="A0AAX4HCY3"/>
<keyword evidence="3" id="KW-0808">Transferase</keyword>
<evidence type="ECO:0000256" key="4">
    <source>
        <dbReference type="ARBA" id="ARBA00022741"/>
    </source>
</evidence>
<accession>A0AAX4HCY3</accession>
<evidence type="ECO:0000313" key="8">
    <source>
        <dbReference type="EMBL" id="WPK26426.1"/>
    </source>
</evidence>